<evidence type="ECO:0000313" key="7">
    <source>
        <dbReference type="EMBL" id="CAE7242263.1"/>
    </source>
</evidence>
<evidence type="ECO:0000259" key="6">
    <source>
        <dbReference type="PROSITE" id="PS51194"/>
    </source>
</evidence>
<proteinExistence type="predicted"/>
<keyword evidence="4" id="KW-0067">ATP-binding</keyword>
<feature type="transmembrane region" description="Helical" evidence="5">
    <location>
        <begin position="128"/>
        <end position="147"/>
    </location>
</feature>
<feature type="transmembrane region" description="Helical" evidence="5">
    <location>
        <begin position="99"/>
        <end position="116"/>
    </location>
</feature>
<keyword evidence="8" id="KW-1185">Reference proteome</keyword>
<protein>
    <submittedName>
        <fullName evidence="7">RH39 protein</fullName>
    </submittedName>
</protein>
<dbReference type="Pfam" id="PF00271">
    <property type="entry name" value="Helicase_C"/>
    <property type="match status" value="1"/>
</dbReference>
<keyword evidence="1" id="KW-0547">Nucleotide-binding</keyword>
<evidence type="ECO:0000256" key="1">
    <source>
        <dbReference type="ARBA" id="ARBA00022741"/>
    </source>
</evidence>
<dbReference type="EMBL" id="CAJNDS010000966">
    <property type="protein sequence ID" value="CAE7242263.1"/>
    <property type="molecule type" value="Genomic_DNA"/>
</dbReference>
<feature type="transmembrane region" description="Helical" evidence="5">
    <location>
        <begin position="69"/>
        <end position="87"/>
    </location>
</feature>
<dbReference type="PANTHER" id="PTHR47960">
    <property type="entry name" value="DEAD-BOX ATP-DEPENDENT RNA HELICASE 50"/>
    <property type="match status" value="1"/>
</dbReference>
<feature type="domain" description="Helicase C-terminal" evidence="6">
    <location>
        <begin position="571"/>
        <end position="743"/>
    </location>
</feature>
<dbReference type="GO" id="GO:0016787">
    <property type="term" value="F:hydrolase activity"/>
    <property type="evidence" value="ECO:0007669"/>
    <property type="project" value="UniProtKB-KW"/>
</dbReference>
<reference evidence="7" key="1">
    <citation type="submission" date="2021-02" db="EMBL/GenBank/DDBJ databases">
        <authorList>
            <person name="Dougan E. K."/>
            <person name="Rhodes N."/>
            <person name="Thang M."/>
            <person name="Chan C."/>
        </authorList>
    </citation>
    <scope>NUCLEOTIDE SEQUENCE</scope>
</reference>
<dbReference type="Proteomes" id="UP000604046">
    <property type="component" value="Unassembled WGS sequence"/>
</dbReference>
<feature type="transmembrane region" description="Helical" evidence="5">
    <location>
        <begin position="202"/>
        <end position="224"/>
    </location>
</feature>
<feature type="transmembrane region" description="Helical" evidence="5">
    <location>
        <begin position="167"/>
        <end position="190"/>
    </location>
</feature>
<evidence type="ECO:0000313" key="8">
    <source>
        <dbReference type="Proteomes" id="UP000604046"/>
    </source>
</evidence>
<dbReference type="InterPro" id="IPR001650">
    <property type="entry name" value="Helicase_C-like"/>
</dbReference>
<evidence type="ECO:0000256" key="4">
    <source>
        <dbReference type="ARBA" id="ARBA00022840"/>
    </source>
</evidence>
<evidence type="ECO:0000256" key="3">
    <source>
        <dbReference type="ARBA" id="ARBA00022806"/>
    </source>
</evidence>
<dbReference type="OrthoDB" id="445961at2759"/>
<keyword evidence="5" id="KW-0812">Transmembrane</keyword>
<gene>
    <name evidence="7" type="primary">RH39</name>
    <name evidence="7" type="ORF">SNAT2548_LOCUS11090</name>
</gene>
<keyword evidence="3" id="KW-0347">Helicase</keyword>
<accession>A0A812LEF4</accession>
<keyword evidence="5" id="KW-0472">Membrane</keyword>
<dbReference type="InterPro" id="IPR027417">
    <property type="entry name" value="P-loop_NTPase"/>
</dbReference>
<keyword evidence="5" id="KW-1133">Transmembrane helix</keyword>
<evidence type="ECO:0000256" key="2">
    <source>
        <dbReference type="ARBA" id="ARBA00022801"/>
    </source>
</evidence>
<dbReference type="GO" id="GO:0004386">
    <property type="term" value="F:helicase activity"/>
    <property type="evidence" value="ECO:0007669"/>
    <property type="project" value="UniProtKB-KW"/>
</dbReference>
<dbReference type="AlphaFoldDB" id="A0A812LEF4"/>
<comment type="caution">
    <text evidence="7">The sequence shown here is derived from an EMBL/GenBank/DDBJ whole genome shotgun (WGS) entry which is preliminary data.</text>
</comment>
<dbReference type="PROSITE" id="PS51194">
    <property type="entry name" value="HELICASE_CTER"/>
    <property type="match status" value="1"/>
</dbReference>
<keyword evidence="2" id="KW-0378">Hydrolase</keyword>
<evidence type="ECO:0000256" key="5">
    <source>
        <dbReference type="SAM" id="Phobius"/>
    </source>
</evidence>
<dbReference type="CDD" id="cd18787">
    <property type="entry name" value="SF2_C_DEAD"/>
    <property type="match status" value="1"/>
</dbReference>
<dbReference type="SUPFAM" id="SSF52540">
    <property type="entry name" value="P-loop containing nucleoside triphosphate hydrolases"/>
    <property type="match status" value="1"/>
</dbReference>
<sequence length="750" mass="83057">MEGTIDATILVATGALLLAGHFHLCGGDIGSMKEKILQQCQLAEAATSQIEEPRVDAAFLKIRQKVMRIATECTLHALCVALLWLLYEFGLRPGRAQAIRLASALCPYTLNILIARRKIELTKVNLRISHMLYMLTFSVFVFAGTGSDSSSNATDPVVLQAFQLSSRFSMTVFFLDTALVLPCQAFLSLAEWWSFRPAHGDGGISFVFAQVLVLVIITLLSLTLELGVRSHLRASLASADAGSMVQGFRRVLRGICDGEVLLDSNLRICEEGRGLQHLLMTETSLEDRSFVDLVREDARNDFSRFLKGSDSGEGSGSAPSCLRTSLRGSCDIRVAVDLFHVPLEIFGEQHHLIAFREDGEVREVREAPEVDVDVATIMERILQSDLSTPTPSDSQQPGSNCSDSSAGGGCNLLAFPSLSEITLLVDASSQRCDVAQAHLKYSLDRQTHQTPPSLRKLVLPVDWESVRSKIARYVQKFQEGRREPKKLDGMRLRTPEDPRKLLLAKTAKLLRADGAGEGADAAKQALLWVCLSNFTEDSSRCRTLKVLESRSLHRPQANCNHTMVLTKGRCKVRMLVQLIQRDLGQESLRRGLKPRQTLVFCNTLSSCKSVGYQLKEKYSHVQERIGMLHKELQTADRKEVLRKFVEGQYTVLVSTDLAQRGLDLPNCEHVINFDFPLNSIDYLHRAGRTARYGEPGKVTSLIKKGDKYLAKVDSGVFLLLLYYFLKTSRMLGSRLGSKRESAIPGNGGAG</sequence>
<dbReference type="SMART" id="SM00490">
    <property type="entry name" value="HELICc"/>
    <property type="match status" value="1"/>
</dbReference>
<organism evidence="7 8">
    <name type="scientific">Symbiodinium natans</name>
    <dbReference type="NCBI Taxonomy" id="878477"/>
    <lineage>
        <taxon>Eukaryota</taxon>
        <taxon>Sar</taxon>
        <taxon>Alveolata</taxon>
        <taxon>Dinophyceae</taxon>
        <taxon>Suessiales</taxon>
        <taxon>Symbiodiniaceae</taxon>
        <taxon>Symbiodinium</taxon>
    </lineage>
</organism>
<dbReference type="Gene3D" id="3.40.50.300">
    <property type="entry name" value="P-loop containing nucleotide triphosphate hydrolases"/>
    <property type="match status" value="1"/>
</dbReference>
<name>A0A812LEF4_9DINO</name>
<dbReference type="GO" id="GO:0005524">
    <property type="term" value="F:ATP binding"/>
    <property type="evidence" value="ECO:0007669"/>
    <property type="project" value="UniProtKB-KW"/>
</dbReference>